<dbReference type="InterPro" id="IPR046606">
    <property type="entry name" value="DUF6665"/>
</dbReference>
<sequence length="105" mass="11870">MSFRPPQSLSQPGFANTGFNVLEYEMQAERAAALARQGIKVEEALAALRANDARAPDDDLLYRAADAVWALFIQREMCGMRNNRDIIKRYDIPKEVLARVGMVRK</sequence>
<evidence type="ECO:0000313" key="2">
    <source>
        <dbReference type="Proteomes" id="UP001202827"/>
    </source>
</evidence>
<accession>A0ABT0INN2</accession>
<reference evidence="1 2" key="1">
    <citation type="submission" date="2022-04" db="EMBL/GenBank/DDBJ databases">
        <title>Rhizobium coralii sp. nov., isolated from coral Turbinaria peltata.</title>
        <authorList>
            <person name="Sun H."/>
        </authorList>
    </citation>
    <scope>NUCLEOTIDE SEQUENCE [LARGE SCALE GENOMIC DNA]</scope>
    <source>
        <strain evidence="1 2">NTR19</strain>
    </source>
</reference>
<proteinExistence type="predicted"/>
<keyword evidence="2" id="KW-1185">Reference proteome</keyword>
<comment type="caution">
    <text evidence="1">The sequence shown here is derived from an EMBL/GenBank/DDBJ whole genome shotgun (WGS) entry which is preliminary data.</text>
</comment>
<gene>
    <name evidence="1" type="ORF">M0654_05710</name>
</gene>
<name>A0ABT0INN2_9HYPH</name>
<organism evidence="1 2">
    <name type="scientific">Neorhizobium turbinariae</name>
    <dbReference type="NCBI Taxonomy" id="2937795"/>
    <lineage>
        <taxon>Bacteria</taxon>
        <taxon>Pseudomonadati</taxon>
        <taxon>Pseudomonadota</taxon>
        <taxon>Alphaproteobacteria</taxon>
        <taxon>Hyphomicrobiales</taxon>
        <taxon>Rhizobiaceae</taxon>
        <taxon>Rhizobium/Agrobacterium group</taxon>
        <taxon>Neorhizobium</taxon>
    </lineage>
</organism>
<dbReference type="Proteomes" id="UP001202827">
    <property type="component" value="Unassembled WGS sequence"/>
</dbReference>
<dbReference type="Pfam" id="PF20370">
    <property type="entry name" value="DUF6665"/>
    <property type="match status" value="1"/>
</dbReference>
<evidence type="ECO:0000313" key="1">
    <source>
        <dbReference type="EMBL" id="MCK8779478.1"/>
    </source>
</evidence>
<dbReference type="EMBL" id="JALPRY010000007">
    <property type="protein sequence ID" value="MCK8779478.1"/>
    <property type="molecule type" value="Genomic_DNA"/>
</dbReference>
<dbReference type="RefSeq" id="WP_248682206.1">
    <property type="nucleotide sequence ID" value="NZ_JALPRY010000007.1"/>
</dbReference>
<protein>
    <submittedName>
        <fullName evidence="1">Uncharacterized protein</fullName>
    </submittedName>
</protein>